<evidence type="ECO:0000256" key="2">
    <source>
        <dbReference type="ARBA" id="ARBA00022982"/>
    </source>
</evidence>
<feature type="site" description="Contributes to redox potential value" evidence="5">
    <location>
        <position position="34"/>
    </location>
</feature>
<feature type="domain" description="Thioredoxin" evidence="7">
    <location>
        <begin position="1"/>
        <end position="109"/>
    </location>
</feature>
<name>A0A133VH28_9EURY</name>
<dbReference type="PIRSF" id="PIRSF000077">
    <property type="entry name" value="Thioredoxin"/>
    <property type="match status" value="1"/>
</dbReference>
<feature type="site" description="Contributes to redox potential value" evidence="5">
    <location>
        <position position="35"/>
    </location>
</feature>
<dbReference type="PANTHER" id="PTHR45663">
    <property type="entry name" value="GEO12009P1"/>
    <property type="match status" value="1"/>
</dbReference>
<feature type="disulfide bond" description="Redox-active" evidence="6">
    <location>
        <begin position="33"/>
        <end position="36"/>
    </location>
</feature>
<dbReference type="NCBIfam" id="TIGR01068">
    <property type="entry name" value="thioredoxin"/>
    <property type="match status" value="1"/>
</dbReference>
<reference evidence="8 9" key="1">
    <citation type="journal article" date="2016" name="Sci. Rep.">
        <title>Metabolic traits of an uncultured archaeal lineage -MSBL1- from brine pools of the Red Sea.</title>
        <authorList>
            <person name="Mwirichia R."/>
            <person name="Alam I."/>
            <person name="Rashid M."/>
            <person name="Vinu M."/>
            <person name="Ba-Alawi W."/>
            <person name="Anthony Kamau A."/>
            <person name="Kamanda Ngugi D."/>
            <person name="Goker M."/>
            <person name="Klenk H.P."/>
            <person name="Bajic V."/>
            <person name="Stingl U."/>
        </authorList>
    </citation>
    <scope>NUCLEOTIDE SEQUENCE [LARGE SCALE GENOMIC DNA]</scope>
    <source>
        <strain evidence="8">SCGC-AAA382A13</strain>
    </source>
</reference>
<dbReference type="EMBL" id="LHYD01000001">
    <property type="protein sequence ID" value="KXB05720.1"/>
    <property type="molecule type" value="Genomic_DNA"/>
</dbReference>
<organism evidence="8 9">
    <name type="scientific">candidate division MSBL1 archaeon SCGC-AAA382A13</name>
    <dbReference type="NCBI Taxonomy" id="1698279"/>
    <lineage>
        <taxon>Archaea</taxon>
        <taxon>Methanobacteriati</taxon>
        <taxon>Methanobacteriota</taxon>
        <taxon>candidate division MSBL1</taxon>
    </lineage>
</organism>
<dbReference type="InterPro" id="IPR036249">
    <property type="entry name" value="Thioredoxin-like_sf"/>
</dbReference>
<dbReference type="Gene3D" id="3.40.30.10">
    <property type="entry name" value="Glutaredoxin"/>
    <property type="match status" value="1"/>
</dbReference>
<feature type="site" description="Deprotonates C-terminal active site Cys" evidence="5">
    <location>
        <position position="27"/>
    </location>
</feature>
<dbReference type="AlphaFoldDB" id="A0A133VH28"/>
<keyword evidence="1" id="KW-0813">Transport</keyword>
<evidence type="ECO:0000256" key="3">
    <source>
        <dbReference type="ARBA" id="ARBA00023157"/>
    </source>
</evidence>
<dbReference type="PANTHER" id="PTHR45663:SF11">
    <property type="entry name" value="GEO12009P1"/>
    <property type="match status" value="1"/>
</dbReference>
<keyword evidence="3 6" id="KW-1015">Disulfide bond</keyword>
<dbReference type="PRINTS" id="PR00421">
    <property type="entry name" value="THIOREDOXIN"/>
</dbReference>
<evidence type="ECO:0000259" key="7">
    <source>
        <dbReference type="PROSITE" id="PS51352"/>
    </source>
</evidence>
<keyword evidence="4 6" id="KW-0676">Redox-active center</keyword>
<dbReference type="InterPro" id="IPR013766">
    <property type="entry name" value="Thioredoxin_domain"/>
</dbReference>
<dbReference type="GO" id="GO:0005737">
    <property type="term" value="C:cytoplasm"/>
    <property type="evidence" value="ECO:0007669"/>
    <property type="project" value="TreeGrafter"/>
</dbReference>
<evidence type="ECO:0000313" key="9">
    <source>
        <dbReference type="Proteomes" id="UP000070311"/>
    </source>
</evidence>
<proteinExistence type="predicted"/>
<evidence type="ECO:0000256" key="5">
    <source>
        <dbReference type="PIRSR" id="PIRSR000077-1"/>
    </source>
</evidence>
<dbReference type="PROSITE" id="PS51352">
    <property type="entry name" value="THIOREDOXIN_2"/>
    <property type="match status" value="1"/>
</dbReference>
<keyword evidence="9" id="KW-1185">Reference proteome</keyword>
<keyword evidence="2" id="KW-0249">Electron transport</keyword>
<dbReference type="Pfam" id="PF00085">
    <property type="entry name" value="Thioredoxin"/>
    <property type="match status" value="1"/>
</dbReference>
<feature type="active site" description="Nucleophile" evidence="5">
    <location>
        <position position="36"/>
    </location>
</feature>
<protein>
    <recommendedName>
        <fullName evidence="7">Thioredoxin domain-containing protein</fullName>
    </recommendedName>
</protein>
<evidence type="ECO:0000256" key="4">
    <source>
        <dbReference type="ARBA" id="ARBA00023284"/>
    </source>
</evidence>
<dbReference type="CDD" id="cd02947">
    <property type="entry name" value="TRX_family"/>
    <property type="match status" value="1"/>
</dbReference>
<evidence type="ECO:0000256" key="6">
    <source>
        <dbReference type="PIRSR" id="PIRSR000077-4"/>
    </source>
</evidence>
<comment type="caution">
    <text evidence="8">The sequence shown here is derived from an EMBL/GenBank/DDBJ whole genome shotgun (WGS) entry which is preliminary data.</text>
</comment>
<sequence length="110" mass="12452">MNQKEPADLTGEELESAKEENEVVVADFWAEWCSPCKQMEPIMDSLAEEYGDKAFFAKINVDKEREAASTYQVSSIPSLLFFKDGELVDRTVGAFPQKELGEKIEEIVQK</sequence>
<dbReference type="Proteomes" id="UP000070311">
    <property type="component" value="Unassembled WGS sequence"/>
</dbReference>
<accession>A0A133VH28</accession>
<dbReference type="InterPro" id="IPR005746">
    <property type="entry name" value="Thioredoxin"/>
</dbReference>
<dbReference type="SUPFAM" id="SSF52833">
    <property type="entry name" value="Thioredoxin-like"/>
    <property type="match status" value="1"/>
</dbReference>
<gene>
    <name evidence="8" type="ORF">AKJ50_00025</name>
</gene>
<dbReference type="FunFam" id="3.40.30.10:FF:000001">
    <property type="entry name" value="Thioredoxin"/>
    <property type="match status" value="1"/>
</dbReference>
<evidence type="ECO:0000256" key="1">
    <source>
        <dbReference type="ARBA" id="ARBA00022448"/>
    </source>
</evidence>
<evidence type="ECO:0000313" key="8">
    <source>
        <dbReference type="EMBL" id="KXB05720.1"/>
    </source>
</evidence>
<dbReference type="GO" id="GO:0015035">
    <property type="term" value="F:protein-disulfide reductase activity"/>
    <property type="evidence" value="ECO:0007669"/>
    <property type="project" value="InterPro"/>
</dbReference>
<feature type="active site" description="Nucleophile" evidence="5">
    <location>
        <position position="33"/>
    </location>
</feature>